<keyword evidence="2" id="KW-1185">Reference proteome</keyword>
<feature type="non-terminal residue" evidence="1">
    <location>
        <position position="1"/>
    </location>
</feature>
<sequence length="151" mass="16899">TQSSVESTKIVTGEVVFFASQAVVAENPSVNVAFKNRPAAEGRWVEQLTDGDPLRPFAPWPIEFPYYYVNLVAVVNQPFDVHTYGEYVTPSYFTHCYHWDVLAKPKGEVINLHLTKLVQLIRIGRKNPNPPAPVSPILMSEAEAFGTLLLE</sequence>
<organism evidence="1 2">
    <name type="scientific">Opisthorchis viverrini</name>
    <name type="common">Southeast Asian liver fluke</name>
    <dbReference type="NCBI Taxonomy" id="6198"/>
    <lineage>
        <taxon>Eukaryota</taxon>
        <taxon>Metazoa</taxon>
        <taxon>Spiralia</taxon>
        <taxon>Lophotrochozoa</taxon>
        <taxon>Platyhelminthes</taxon>
        <taxon>Trematoda</taxon>
        <taxon>Digenea</taxon>
        <taxon>Opisthorchiida</taxon>
        <taxon>Opisthorchiata</taxon>
        <taxon>Opisthorchiidae</taxon>
        <taxon>Opisthorchis</taxon>
    </lineage>
</organism>
<dbReference type="EMBL" id="KV894410">
    <property type="protein sequence ID" value="OON18227.1"/>
    <property type="molecule type" value="Genomic_DNA"/>
</dbReference>
<evidence type="ECO:0000313" key="1">
    <source>
        <dbReference type="EMBL" id="OON18227.1"/>
    </source>
</evidence>
<protein>
    <submittedName>
        <fullName evidence="1">Uncharacterized protein</fullName>
    </submittedName>
</protein>
<name>A0A1S8WUT4_OPIVI</name>
<feature type="non-terminal residue" evidence="1">
    <location>
        <position position="151"/>
    </location>
</feature>
<evidence type="ECO:0000313" key="2">
    <source>
        <dbReference type="Proteomes" id="UP000243686"/>
    </source>
</evidence>
<reference evidence="1 2" key="1">
    <citation type="submission" date="2015-03" db="EMBL/GenBank/DDBJ databases">
        <title>Draft genome of the nematode, Opisthorchis viverrini.</title>
        <authorList>
            <person name="Mitreva M."/>
        </authorList>
    </citation>
    <scope>NUCLEOTIDE SEQUENCE [LARGE SCALE GENOMIC DNA]</scope>
    <source>
        <strain evidence="1">Khon Kaen</strain>
    </source>
</reference>
<gene>
    <name evidence="1" type="ORF">X801_05924</name>
</gene>
<dbReference type="AlphaFoldDB" id="A0A1S8WUT4"/>
<proteinExistence type="predicted"/>
<accession>A0A1S8WUT4</accession>
<dbReference type="Proteomes" id="UP000243686">
    <property type="component" value="Unassembled WGS sequence"/>
</dbReference>